<accession>A0A7Y9ART6</accession>
<gene>
    <name evidence="3" type="ORF">BJ968_000136</name>
</gene>
<evidence type="ECO:0000313" key="4">
    <source>
        <dbReference type="Proteomes" id="UP000521922"/>
    </source>
</evidence>
<dbReference type="PANTHER" id="PTHR31435">
    <property type="entry name" value="PROTEIN NATD1"/>
    <property type="match status" value="1"/>
</dbReference>
<dbReference type="InterPro" id="IPR031165">
    <property type="entry name" value="GNAT_YJDJ"/>
</dbReference>
<evidence type="ECO:0000259" key="2">
    <source>
        <dbReference type="PROSITE" id="PS51729"/>
    </source>
</evidence>
<keyword evidence="4" id="KW-1185">Reference proteome</keyword>
<name>A0A7Y9ART6_9ACTN</name>
<organism evidence="3 4">
    <name type="scientific">Kineococcus aurantiacus</name>
    <dbReference type="NCBI Taxonomy" id="37633"/>
    <lineage>
        <taxon>Bacteria</taxon>
        <taxon>Bacillati</taxon>
        <taxon>Actinomycetota</taxon>
        <taxon>Actinomycetes</taxon>
        <taxon>Kineosporiales</taxon>
        <taxon>Kineosporiaceae</taxon>
        <taxon>Kineococcus</taxon>
    </lineage>
</organism>
<dbReference type="PANTHER" id="PTHR31435:SF10">
    <property type="entry name" value="BSR4717 PROTEIN"/>
    <property type="match status" value="1"/>
</dbReference>
<dbReference type="RefSeq" id="WP_218884669.1">
    <property type="nucleotide sequence ID" value="NZ_BAAAGN010000002.1"/>
</dbReference>
<dbReference type="Gene3D" id="3.40.630.30">
    <property type="match status" value="1"/>
</dbReference>
<dbReference type="SUPFAM" id="SSF55729">
    <property type="entry name" value="Acyl-CoA N-acyltransferases (Nat)"/>
    <property type="match status" value="1"/>
</dbReference>
<evidence type="ECO:0000313" key="3">
    <source>
        <dbReference type="EMBL" id="NYD20596.1"/>
    </source>
</evidence>
<dbReference type="Proteomes" id="UP000521922">
    <property type="component" value="Unassembled WGS sequence"/>
</dbReference>
<dbReference type="AlphaFoldDB" id="A0A7Y9ART6"/>
<comment type="caution">
    <text evidence="3">The sequence shown here is derived from an EMBL/GenBank/DDBJ whole genome shotgun (WGS) entry which is preliminary data.</text>
</comment>
<dbReference type="InterPro" id="IPR045057">
    <property type="entry name" value="Gcn5-rel_NAT"/>
</dbReference>
<evidence type="ECO:0000256" key="1">
    <source>
        <dbReference type="SAM" id="MobiDB-lite"/>
    </source>
</evidence>
<feature type="domain" description="N-acetyltransferase" evidence="2">
    <location>
        <begin position="28"/>
        <end position="131"/>
    </location>
</feature>
<sequence>MNDRSAQAAPRETTAPGPTSAQEPFRLRDAPGHGRFEALDGEELAAAAYYLDVDEVRRDTAAADPDGGGPGRERIFYHTVVEDAWSGKGLASRLVRFALEETVRAGLGIVPVCPFVKAWTGRHPEYRAHTHAVRREHLDALSQR</sequence>
<reference evidence="3 4" key="1">
    <citation type="submission" date="2020-07" db="EMBL/GenBank/DDBJ databases">
        <title>Sequencing the genomes of 1000 actinobacteria strains.</title>
        <authorList>
            <person name="Klenk H.-P."/>
        </authorList>
    </citation>
    <scope>NUCLEOTIDE SEQUENCE [LARGE SCALE GENOMIC DNA]</scope>
    <source>
        <strain evidence="3 4">DSM 7487</strain>
    </source>
</reference>
<feature type="region of interest" description="Disordered" evidence="1">
    <location>
        <begin position="1"/>
        <end position="33"/>
    </location>
</feature>
<dbReference type="Pfam" id="PF14542">
    <property type="entry name" value="Acetyltransf_CG"/>
    <property type="match status" value="1"/>
</dbReference>
<protein>
    <recommendedName>
        <fullName evidence="2">N-acetyltransferase domain-containing protein</fullName>
    </recommendedName>
</protein>
<dbReference type="PROSITE" id="PS51729">
    <property type="entry name" value="GNAT_YJDJ"/>
    <property type="match status" value="1"/>
</dbReference>
<proteinExistence type="predicted"/>
<dbReference type="InterPro" id="IPR016181">
    <property type="entry name" value="Acyl_CoA_acyltransferase"/>
</dbReference>
<dbReference type="EMBL" id="JACCBB010000001">
    <property type="protein sequence ID" value="NYD20596.1"/>
    <property type="molecule type" value="Genomic_DNA"/>
</dbReference>